<dbReference type="Proteomes" id="UP001165960">
    <property type="component" value="Unassembled WGS sequence"/>
</dbReference>
<comment type="caution">
    <text evidence="1">The sequence shown here is derived from an EMBL/GenBank/DDBJ whole genome shotgun (WGS) entry which is preliminary data.</text>
</comment>
<accession>A0ACC2SYA7</accession>
<organism evidence="1 2">
    <name type="scientific">Entomophthora muscae</name>
    <dbReference type="NCBI Taxonomy" id="34485"/>
    <lineage>
        <taxon>Eukaryota</taxon>
        <taxon>Fungi</taxon>
        <taxon>Fungi incertae sedis</taxon>
        <taxon>Zoopagomycota</taxon>
        <taxon>Entomophthoromycotina</taxon>
        <taxon>Entomophthoromycetes</taxon>
        <taxon>Entomophthorales</taxon>
        <taxon>Entomophthoraceae</taxon>
        <taxon>Entomophthora</taxon>
    </lineage>
</organism>
<evidence type="ECO:0000313" key="1">
    <source>
        <dbReference type="EMBL" id="KAJ9067389.1"/>
    </source>
</evidence>
<dbReference type="EMBL" id="QTSX02004261">
    <property type="protein sequence ID" value="KAJ9067389.1"/>
    <property type="molecule type" value="Genomic_DNA"/>
</dbReference>
<protein>
    <submittedName>
        <fullName evidence="1">Uncharacterized protein</fullName>
    </submittedName>
</protein>
<keyword evidence="2" id="KW-1185">Reference proteome</keyword>
<proteinExistence type="predicted"/>
<name>A0ACC2SYA7_9FUNG</name>
<reference evidence="1" key="1">
    <citation type="submission" date="2022-04" db="EMBL/GenBank/DDBJ databases">
        <title>Genome of the entomopathogenic fungus Entomophthora muscae.</title>
        <authorList>
            <person name="Elya C."/>
            <person name="Lovett B.R."/>
            <person name="Lee E."/>
            <person name="Macias A.M."/>
            <person name="Hajek A.E."/>
            <person name="De Bivort B.L."/>
            <person name="Kasson M.T."/>
            <person name="De Fine Licht H.H."/>
            <person name="Stajich J.E."/>
        </authorList>
    </citation>
    <scope>NUCLEOTIDE SEQUENCE</scope>
    <source>
        <strain evidence="1">Berkeley</strain>
    </source>
</reference>
<evidence type="ECO:0000313" key="2">
    <source>
        <dbReference type="Proteomes" id="UP001165960"/>
    </source>
</evidence>
<gene>
    <name evidence="1" type="ORF">DSO57_1000297</name>
</gene>
<sequence>MKDAADREIEGLKLCEEKSVEIMTRWSEDNKALNQKIASLETKLAKALLQEGSSNKSLNKNNYDINSIQDTEEGCQTTFTHLEYPMVLFTLHNTL</sequence>